<sequence>MGNPFSKIDHNHQCKKRKKSDAFESIVSESSQHIIAINTNYFLPNDENEILRLQLQHYLVRFAWESNFSSPMIQRLTEGAKVLDVGILELATDYPVSSFVGIDITPMYPTVVKPKNVKFQIENILDELSSPNDTYDFVHIRFLSTAFTTDQWVNTVIPELIRVCRPGGFIEFMESDSKLINAGPTIEYITESLTSFMATKGMQGNIAPYLPSYLTQTKKLSGIHCENKSIPTGKWGGKLGDLGEQVMKLTFEVGKIPLSSYLKITHEKYDTLARSATRELNEYRPLLPTCRIWAEKL</sequence>
<dbReference type="SUPFAM" id="SSF53335">
    <property type="entry name" value="S-adenosyl-L-methionine-dependent methyltransferases"/>
    <property type="match status" value="1"/>
</dbReference>
<reference evidence="1" key="1">
    <citation type="submission" date="2021-06" db="EMBL/GenBank/DDBJ databases">
        <authorList>
            <person name="Kallberg Y."/>
            <person name="Tangrot J."/>
            <person name="Rosling A."/>
        </authorList>
    </citation>
    <scope>NUCLEOTIDE SEQUENCE</scope>
    <source>
        <strain evidence="1">FL130A</strain>
    </source>
</reference>
<keyword evidence="2" id="KW-1185">Reference proteome</keyword>
<accession>A0A9N9GRB3</accession>
<dbReference type="CDD" id="cd02440">
    <property type="entry name" value="AdoMet_MTases"/>
    <property type="match status" value="1"/>
</dbReference>
<dbReference type="InterPro" id="IPR029063">
    <property type="entry name" value="SAM-dependent_MTases_sf"/>
</dbReference>
<evidence type="ECO:0000313" key="2">
    <source>
        <dbReference type="Proteomes" id="UP000789508"/>
    </source>
</evidence>
<dbReference type="Proteomes" id="UP000789508">
    <property type="component" value="Unassembled WGS sequence"/>
</dbReference>
<dbReference type="AlphaFoldDB" id="A0A9N9GRB3"/>
<dbReference type="Gene3D" id="3.40.50.150">
    <property type="entry name" value="Vaccinia Virus protein VP39"/>
    <property type="match status" value="1"/>
</dbReference>
<proteinExistence type="predicted"/>
<organism evidence="1 2">
    <name type="scientific">Ambispora leptoticha</name>
    <dbReference type="NCBI Taxonomy" id="144679"/>
    <lineage>
        <taxon>Eukaryota</taxon>
        <taxon>Fungi</taxon>
        <taxon>Fungi incertae sedis</taxon>
        <taxon>Mucoromycota</taxon>
        <taxon>Glomeromycotina</taxon>
        <taxon>Glomeromycetes</taxon>
        <taxon>Archaeosporales</taxon>
        <taxon>Ambisporaceae</taxon>
        <taxon>Ambispora</taxon>
    </lineage>
</organism>
<gene>
    <name evidence="1" type="ORF">ALEPTO_LOCUS9281</name>
</gene>
<dbReference type="OrthoDB" id="2013972at2759"/>
<dbReference type="EMBL" id="CAJVPS010006808">
    <property type="protein sequence ID" value="CAG8628946.1"/>
    <property type="molecule type" value="Genomic_DNA"/>
</dbReference>
<comment type="caution">
    <text evidence="1">The sequence shown here is derived from an EMBL/GenBank/DDBJ whole genome shotgun (WGS) entry which is preliminary data.</text>
</comment>
<protein>
    <submittedName>
        <fullName evidence="1">11602_t:CDS:1</fullName>
    </submittedName>
</protein>
<name>A0A9N9GRB3_9GLOM</name>
<evidence type="ECO:0000313" key="1">
    <source>
        <dbReference type="EMBL" id="CAG8628946.1"/>
    </source>
</evidence>